<proteinExistence type="inferred from homology"/>
<name>A0AAV2TIW9_CALDB</name>
<feature type="domain" description="Methyltransferase type 12" evidence="5">
    <location>
        <begin position="109"/>
        <end position="211"/>
    </location>
</feature>
<dbReference type="PANTHER" id="PTHR22809">
    <property type="entry name" value="METHYLTRANSFERASE-RELATED"/>
    <property type="match status" value="1"/>
</dbReference>
<dbReference type="CDD" id="cd02440">
    <property type="entry name" value="AdoMet_MTases"/>
    <property type="match status" value="1"/>
</dbReference>
<evidence type="ECO:0000256" key="1">
    <source>
        <dbReference type="ARBA" id="ARBA00009725"/>
    </source>
</evidence>
<dbReference type="PIRSF" id="PIRSF037755">
    <property type="entry name" value="Mettl2_prd"/>
    <property type="match status" value="1"/>
</dbReference>
<dbReference type="InterPro" id="IPR029063">
    <property type="entry name" value="SAM-dependent_MTases_sf"/>
</dbReference>
<dbReference type="Pfam" id="PF08242">
    <property type="entry name" value="Methyltransf_12"/>
    <property type="match status" value="1"/>
</dbReference>
<organism evidence="6 7">
    <name type="scientific">Calicophoron daubneyi</name>
    <name type="common">Rumen fluke</name>
    <name type="synonym">Paramphistomum daubneyi</name>
    <dbReference type="NCBI Taxonomy" id="300641"/>
    <lineage>
        <taxon>Eukaryota</taxon>
        <taxon>Metazoa</taxon>
        <taxon>Spiralia</taxon>
        <taxon>Lophotrochozoa</taxon>
        <taxon>Platyhelminthes</taxon>
        <taxon>Trematoda</taxon>
        <taxon>Digenea</taxon>
        <taxon>Plagiorchiida</taxon>
        <taxon>Pronocephalata</taxon>
        <taxon>Paramphistomoidea</taxon>
        <taxon>Paramphistomidae</taxon>
        <taxon>Calicophoron</taxon>
    </lineage>
</organism>
<evidence type="ECO:0000313" key="6">
    <source>
        <dbReference type="EMBL" id="CAL5136046.1"/>
    </source>
</evidence>
<evidence type="ECO:0000313" key="7">
    <source>
        <dbReference type="Proteomes" id="UP001497525"/>
    </source>
</evidence>
<dbReference type="SUPFAM" id="SSF53335">
    <property type="entry name" value="S-adenosyl-L-methionine-dependent methyltransferases"/>
    <property type="match status" value="1"/>
</dbReference>
<keyword evidence="3 4" id="KW-0808">Transferase</keyword>
<accession>A0AAV2TIW9</accession>
<dbReference type="Proteomes" id="UP001497525">
    <property type="component" value="Unassembled WGS sequence"/>
</dbReference>
<dbReference type="InterPro" id="IPR013217">
    <property type="entry name" value="Methyltransf_12"/>
</dbReference>
<reference evidence="6" key="1">
    <citation type="submission" date="2024-06" db="EMBL/GenBank/DDBJ databases">
        <authorList>
            <person name="Liu X."/>
            <person name="Lenzi L."/>
            <person name="Haldenby T S."/>
            <person name="Uol C."/>
        </authorList>
    </citation>
    <scope>NUCLEOTIDE SEQUENCE</scope>
</reference>
<keyword evidence="2 4" id="KW-0489">Methyltransferase</keyword>
<dbReference type="PANTHER" id="PTHR22809:SF11">
    <property type="entry name" value="TRNA N(3)-METHYLCYTIDINE METHYLTRANSFERASE METTL2"/>
    <property type="match status" value="1"/>
</dbReference>
<dbReference type="Gene3D" id="3.40.50.150">
    <property type="entry name" value="Vaccinia Virus protein VP39"/>
    <property type="match status" value="1"/>
</dbReference>
<dbReference type="GO" id="GO:0032259">
    <property type="term" value="P:methylation"/>
    <property type="evidence" value="ECO:0007669"/>
    <property type="project" value="UniProtKB-KW"/>
</dbReference>
<protein>
    <recommendedName>
        <fullName evidence="4">tRNA N(3)-methylcytidine methyltransferase</fullName>
        <ecNumber evidence="4">2.1.1.-</ecNumber>
    </recommendedName>
</protein>
<comment type="caution">
    <text evidence="6">The sequence shown here is derived from an EMBL/GenBank/DDBJ whole genome shotgun (WGS) entry which is preliminary data.</text>
</comment>
<gene>
    <name evidence="6" type="ORF">CDAUBV1_LOCUS10137</name>
</gene>
<evidence type="ECO:0000256" key="2">
    <source>
        <dbReference type="ARBA" id="ARBA00022603"/>
    </source>
</evidence>
<evidence type="ECO:0000256" key="3">
    <source>
        <dbReference type="ARBA" id="ARBA00022679"/>
    </source>
</evidence>
<dbReference type="InterPro" id="IPR026113">
    <property type="entry name" value="METTL2/6/8-like"/>
</dbReference>
<comment type="function">
    <text evidence="4">S-adenosyl-L-methionine-dependent methyltransferase.</text>
</comment>
<dbReference type="AlphaFoldDB" id="A0AAV2TIW9"/>
<dbReference type="EMBL" id="CAXLJL010000279">
    <property type="protein sequence ID" value="CAL5136046.1"/>
    <property type="molecule type" value="Genomic_DNA"/>
</dbReference>
<comment type="similarity">
    <text evidence="1 4">Belongs to the methyltransferase superfamily. METL family.</text>
</comment>
<evidence type="ECO:0000259" key="5">
    <source>
        <dbReference type="Pfam" id="PF08242"/>
    </source>
</evidence>
<sequence>MMNSQANEEKRPAFGQRHLTDDAEVFSHNAWDDIQWTSEMEEEAQNLIDLNSAELLPADLQGQYEERSSDYWDQFYTVHQEKFFKDRAWLTTEFPELFSPTTCRRVIFEVGCGAGNTTIPILKNTISQDVFVYASDFSPKAVELLKENPDFVPSRCLAFTFDITKPDTLLPFPKESLDYVLMIFVLSAVNPDLFYSSLKNIVSYLKPGGTILFRDYGRFDMAQLRFKKGKCLSENFYLRSDGTRVYFFHQDELRELFQRLGLEELQNVVDRRLLVNRKRKLKMYRVWIQCKYMKPG</sequence>
<dbReference type="EC" id="2.1.1.-" evidence="4"/>
<dbReference type="GO" id="GO:0052735">
    <property type="term" value="F:tRNA (cytidine-3-)-methyltransferase activity"/>
    <property type="evidence" value="ECO:0007669"/>
    <property type="project" value="TreeGrafter"/>
</dbReference>
<evidence type="ECO:0000256" key="4">
    <source>
        <dbReference type="PIRNR" id="PIRNR037755"/>
    </source>
</evidence>